<comment type="cofactor">
    <cofactor evidence="6">
        <name>Mg(2+)</name>
        <dbReference type="ChEBI" id="CHEBI:18420"/>
    </cofactor>
    <text evidence="6">Binds 1 Mg(2+) ion per trimer.</text>
</comment>
<dbReference type="RefSeq" id="WP_035162449.1">
    <property type="nucleotide sequence ID" value="NZ_AZTB01000011.1"/>
</dbReference>
<accession>A0A096BJF8</accession>
<evidence type="ECO:0000256" key="3">
    <source>
        <dbReference type="ARBA" id="ARBA00022679"/>
    </source>
</evidence>
<evidence type="ECO:0000313" key="9">
    <source>
        <dbReference type="Proteomes" id="UP000029622"/>
    </source>
</evidence>
<sequence>MVSEMVIFSIITYSGDARSSSMEAITYAKNGDFDKARECIEEASKKLELAHKEQTKLIQAEAQGQKHDISLLLIHAQDHLMNAMTVRDLADEFINIYMKISNK</sequence>
<evidence type="ECO:0000256" key="6">
    <source>
        <dbReference type="PIRSR" id="PIRSR000699-2"/>
    </source>
</evidence>
<keyword evidence="4" id="KW-0598">Phosphotransferase system</keyword>
<evidence type="ECO:0000256" key="5">
    <source>
        <dbReference type="PIRSR" id="PIRSR000699-1"/>
    </source>
</evidence>
<keyword evidence="6" id="KW-0479">Metal-binding</keyword>
<dbReference type="PROSITE" id="PS51095">
    <property type="entry name" value="PTS_EIIA_TYPE_3"/>
    <property type="match status" value="1"/>
</dbReference>
<dbReference type="GO" id="GO:0046872">
    <property type="term" value="F:metal ion binding"/>
    <property type="evidence" value="ECO:0007669"/>
    <property type="project" value="UniProtKB-KW"/>
</dbReference>
<organism evidence="8 9">
    <name type="scientific">Caloranaerobacter azorensis H53214</name>
    <dbReference type="NCBI Taxonomy" id="1156417"/>
    <lineage>
        <taxon>Bacteria</taxon>
        <taxon>Bacillati</taxon>
        <taxon>Bacillota</taxon>
        <taxon>Tissierellia</taxon>
        <taxon>Tissierellales</taxon>
        <taxon>Thermohalobacteraceae</taxon>
        <taxon>Caloranaerobacter</taxon>
    </lineage>
</organism>
<dbReference type="AlphaFoldDB" id="A0A096BJF8"/>
<evidence type="ECO:0000256" key="1">
    <source>
        <dbReference type="ARBA" id="ARBA00022448"/>
    </source>
</evidence>
<dbReference type="InterPro" id="IPR003188">
    <property type="entry name" value="PTS_IIA_lac/cel"/>
</dbReference>
<dbReference type="Proteomes" id="UP000029622">
    <property type="component" value="Unassembled WGS sequence"/>
</dbReference>
<dbReference type="SUPFAM" id="SSF46973">
    <property type="entry name" value="Enzyme IIa from lactose specific PTS, IIa-lac"/>
    <property type="match status" value="1"/>
</dbReference>
<dbReference type="GO" id="GO:0016740">
    <property type="term" value="F:transferase activity"/>
    <property type="evidence" value="ECO:0007669"/>
    <property type="project" value="UniProtKB-KW"/>
</dbReference>
<evidence type="ECO:0000256" key="4">
    <source>
        <dbReference type="ARBA" id="ARBA00022683"/>
    </source>
</evidence>
<feature type="binding site" evidence="6">
    <location>
        <position position="78"/>
    </location>
    <ligand>
        <name>Mg(2+)</name>
        <dbReference type="ChEBI" id="CHEBI:18420"/>
        <note>ligand shared between all trimeric partners</note>
    </ligand>
</feature>
<dbReference type="PIRSF" id="PIRSF000699">
    <property type="entry name" value="PTS_IILac_III"/>
    <property type="match status" value="1"/>
</dbReference>
<dbReference type="InterPro" id="IPR036542">
    <property type="entry name" value="PTS_IIA_lac/cel_sf"/>
</dbReference>
<dbReference type="PANTHER" id="PTHR34382:SF7">
    <property type="entry name" value="PTS SYSTEM N,N'-DIACETYLCHITOBIOSE-SPECIFIC EIIA COMPONENT"/>
    <property type="match status" value="1"/>
</dbReference>
<dbReference type="EMBL" id="AZTB01000011">
    <property type="protein sequence ID" value="KGG80903.1"/>
    <property type="molecule type" value="Genomic_DNA"/>
</dbReference>
<keyword evidence="2" id="KW-0762">Sugar transport</keyword>
<evidence type="ECO:0000313" key="8">
    <source>
        <dbReference type="EMBL" id="KGG80903.1"/>
    </source>
</evidence>
<keyword evidence="1" id="KW-0813">Transport</keyword>
<dbReference type="GO" id="GO:0009401">
    <property type="term" value="P:phosphoenolpyruvate-dependent sugar phosphotransferase system"/>
    <property type="evidence" value="ECO:0007669"/>
    <property type="project" value="UniProtKB-KW"/>
</dbReference>
<dbReference type="Pfam" id="PF02255">
    <property type="entry name" value="PTS_IIA"/>
    <property type="match status" value="1"/>
</dbReference>
<comment type="caution">
    <text evidence="8">The sequence shown here is derived from an EMBL/GenBank/DDBJ whole genome shotgun (WGS) entry which is preliminary data.</text>
</comment>
<name>A0A096BJF8_9FIRM</name>
<protein>
    <submittedName>
        <fullName evidence="8">PTS cellobiose transporter subunit IIA</fullName>
    </submittedName>
</protein>
<dbReference type="STRING" id="1156417.Y919_03470"/>
<reference evidence="8 9" key="1">
    <citation type="submission" date="2013-12" db="EMBL/GenBank/DDBJ databases">
        <title>Draft genome sequence of Caloranaerobacter sp. H53214.</title>
        <authorList>
            <person name="Jiang L.J."/>
            <person name="Shao Z.Z."/>
            <person name="Long M.N."/>
        </authorList>
    </citation>
    <scope>NUCLEOTIDE SEQUENCE [LARGE SCALE GENOMIC DNA]</scope>
    <source>
        <strain evidence="8 9">H53214</strain>
    </source>
</reference>
<keyword evidence="6" id="KW-0460">Magnesium</keyword>
<proteinExistence type="predicted"/>
<feature type="active site" description="Tele-phosphohistidine intermediate" evidence="5">
    <location>
        <position position="75"/>
    </location>
</feature>
<evidence type="ECO:0000256" key="7">
    <source>
        <dbReference type="PROSITE-ProRule" id="PRU00418"/>
    </source>
</evidence>
<dbReference type="PANTHER" id="PTHR34382">
    <property type="entry name" value="PTS SYSTEM N,N'-DIACETYLCHITOBIOSE-SPECIFIC EIIA COMPONENT"/>
    <property type="match status" value="1"/>
</dbReference>
<feature type="modified residue" description="Phosphohistidine; by HPr" evidence="7">
    <location>
        <position position="75"/>
    </location>
</feature>
<dbReference type="CDD" id="cd00215">
    <property type="entry name" value="PTS_IIA_lac"/>
    <property type="match status" value="1"/>
</dbReference>
<dbReference type="Gene3D" id="1.20.58.80">
    <property type="entry name" value="Phosphotransferase system, lactose/cellobiose-type IIA subunit"/>
    <property type="match status" value="1"/>
</dbReference>
<keyword evidence="3" id="KW-0808">Transferase</keyword>
<gene>
    <name evidence="8" type="ORF">Y919_03470</name>
</gene>
<evidence type="ECO:0000256" key="2">
    <source>
        <dbReference type="ARBA" id="ARBA00022597"/>
    </source>
</evidence>